<proteinExistence type="predicted"/>
<organism evidence="1 2">
    <name type="scientific">Arthrobacter burdickii</name>
    <dbReference type="NCBI Taxonomy" id="3035920"/>
    <lineage>
        <taxon>Bacteria</taxon>
        <taxon>Bacillati</taxon>
        <taxon>Actinomycetota</taxon>
        <taxon>Actinomycetes</taxon>
        <taxon>Micrococcales</taxon>
        <taxon>Micrococcaceae</taxon>
        <taxon>Arthrobacter</taxon>
    </lineage>
</organism>
<name>A0ABT8K2L2_9MICC</name>
<reference evidence="1" key="1">
    <citation type="submission" date="2023-06" db="EMBL/GenBank/DDBJ databases">
        <title>MT1 and MT2 Draft Genomes of Novel Species.</title>
        <authorList>
            <person name="Venkateswaran K."/>
        </authorList>
    </citation>
    <scope>NUCLEOTIDE SEQUENCE</scope>
    <source>
        <strain evidence="1">IIF3SC-B10</strain>
    </source>
</reference>
<evidence type="ECO:0000313" key="2">
    <source>
        <dbReference type="Proteomes" id="UP001174209"/>
    </source>
</evidence>
<protein>
    <submittedName>
        <fullName evidence="1">Uncharacterized protein</fullName>
    </submittedName>
</protein>
<dbReference type="Proteomes" id="UP001174209">
    <property type="component" value="Unassembled WGS sequence"/>
</dbReference>
<gene>
    <name evidence="1" type="ORF">P5G52_12000</name>
</gene>
<accession>A0ABT8K2L2</accession>
<evidence type="ECO:0000313" key="1">
    <source>
        <dbReference type="EMBL" id="MDN4611584.1"/>
    </source>
</evidence>
<comment type="caution">
    <text evidence="1">The sequence shown here is derived from an EMBL/GenBank/DDBJ whole genome shotgun (WGS) entry which is preliminary data.</text>
</comment>
<dbReference type="EMBL" id="JAROCG010000001">
    <property type="protein sequence ID" value="MDN4611584.1"/>
    <property type="molecule type" value="Genomic_DNA"/>
</dbReference>
<sequence>MRILVELTAMEADGLSFDPSGYVVSALGEGTWAPVWFSPAPATAAQGQTIDATLVFELPDRAIDLTLELSGGPGLSLGEGHHLD</sequence>
<dbReference type="RefSeq" id="WP_301227641.1">
    <property type="nucleotide sequence ID" value="NZ_JAROCG010000001.1"/>
</dbReference>
<keyword evidence="2" id="KW-1185">Reference proteome</keyword>